<keyword evidence="9" id="KW-0406">Ion transport</keyword>
<name>A0A3S4QEP9_9ACAR</name>
<evidence type="ECO:0000259" key="14">
    <source>
        <dbReference type="Pfam" id="PF18139"/>
    </source>
</evidence>
<keyword evidence="5" id="KW-0107">Calcium channel</keyword>
<dbReference type="PANTHER" id="PTHR13800">
    <property type="entry name" value="TRANSIENT RECEPTOR POTENTIAL CATION CHANNEL, SUBFAMILY M, MEMBER 6"/>
    <property type="match status" value="1"/>
</dbReference>
<keyword evidence="17" id="KW-1185">Reference proteome</keyword>
<keyword evidence="6 13" id="KW-0812">Transmembrane</keyword>
<reference evidence="16 17" key="1">
    <citation type="journal article" date="2018" name="Gigascience">
        <title>Genomes of trombidid mites reveal novel predicted allergens and laterally-transferred genes associated with secondary metabolism.</title>
        <authorList>
            <person name="Dong X."/>
            <person name="Chaisiri K."/>
            <person name="Xia D."/>
            <person name="Armstrong S.D."/>
            <person name="Fang Y."/>
            <person name="Donnelly M.J."/>
            <person name="Kadowaki T."/>
            <person name="McGarry J.W."/>
            <person name="Darby A.C."/>
            <person name="Makepeace B.L."/>
        </authorList>
    </citation>
    <scope>NUCLEOTIDE SEQUENCE [LARGE SCALE GENOMIC DNA]</scope>
    <source>
        <strain evidence="16">UoL-WK</strain>
    </source>
</reference>
<evidence type="ECO:0000256" key="10">
    <source>
        <dbReference type="ARBA" id="ARBA00023136"/>
    </source>
</evidence>
<keyword evidence="3" id="KW-1003">Cell membrane</keyword>
<evidence type="ECO:0000256" key="4">
    <source>
        <dbReference type="ARBA" id="ARBA00022568"/>
    </source>
</evidence>
<feature type="transmembrane region" description="Helical" evidence="13">
    <location>
        <begin position="1041"/>
        <end position="1066"/>
    </location>
</feature>
<evidence type="ECO:0000256" key="9">
    <source>
        <dbReference type="ARBA" id="ARBA00023065"/>
    </source>
</evidence>
<dbReference type="InterPro" id="IPR015797">
    <property type="entry name" value="NUDIX_hydrolase-like_dom_sf"/>
</dbReference>
<comment type="caution">
    <text evidence="16">The sequence shown here is derived from an EMBL/GenBank/DDBJ whole genome shotgun (WGS) entry which is preliminary data.</text>
</comment>
<dbReference type="OrthoDB" id="301415at2759"/>
<evidence type="ECO:0000256" key="12">
    <source>
        <dbReference type="SAM" id="MobiDB-lite"/>
    </source>
</evidence>
<accession>A0A3S4QEP9</accession>
<feature type="transmembrane region" description="Helical" evidence="13">
    <location>
        <begin position="913"/>
        <end position="935"/>
    </location>
</feature>
<feature type="transmembrane region" description="Helical" evidence="13">
    <location>
        <begin position="947"/>
        <end position="968"/>
    </location>
</feature>
<dbReference type="EMBL" id="NCKU01007634">
    <property type="protein sequence ID" value="RWS02504.1"/>
    <property type="molecule type" value="Genomic_DNA"/>
</dbReference>
<keyword evidence="11" id="KW-0407">Ion channel</keyword>
<comment type="subcellular location">
    <subcellularLocation>
        <location evidence="1">Cell membrane</location>
        <topology evidence="1">Multi-pass membrane protein</topology>
    </subcellularLocation>
</comment>
<evidence type="ECO:0000256" key="5">
    <source>
        <dbReference type="ARBA" id="ARBA00022673"/>
    </source>
</evidence>
<dbReference type="GO" id="GO:0005262">
    <property type="term" value="F:calcium channel activity"/>
    <property type="evidence" value="ECO:0007669"/>
    <property type="project" value="UniProtKB-KW"/>
</dbReference>
<evidence type="ECO:0000313" key="16">
    <source>
        <dbReference type="EMBL" id="RWS02504.1"/>
    </source>
</evidence>
<dbReference type="SUPFAM" id="SSF55811">
    <property type="entry name" value="Nudix"/>
    <property type="match status" value="1"/>
</dbReference>
<dbReference type="STRING" id="1965070.A0A3S4QEP9"/>
<keyword evidence="7" id="KW-0106">Calcium</keyword>
<evidence type="ECO:0000313" key="17">
    <source>
        <dbReference type="Proteomes" id="UP000285301"/>
    </source>
</evidence>
<feature type="domain" description="TRPM SLOG" evidence="14">
    <location>
        <begin position="54"/>
        <end position="322"/>
    </location>
</feature>
<dbReference type="Pfam" id="PF18139">
    <property type="entry name" value="LSDAT_euk"/>
    <property type="match status" value="1"/>
</dbReference>
<dbReference type="InterPro" id="IPR057366">
    <property type="entry name" value="TRPM-like"/>
</dbReference>
<dbReference type="InterPro" id="IPR050927">
    <property type="entry name" value="TRPM"/>
</dbReference>
<evidence type="ECO:0000256" key="11">
    <source>
        <dbReference type="ARBA" id="ARBA00023303"/>
    </source>
</evidence>
<organism evidence="16 17">
    <name type="scientific">Dinothrombium tinctorium</name>
    <dbReference type="NCBI Taxonomy" id="1965070"/>
    <lineage>
        <taxon>Eukaryota</taxon>
        <taxon>Metazoa</taxon>
        <taxon>Ecdysozoa</taxon>
        <taxon>Arthropoda</taxon>
        <taxon>Chelicerata</taxon>
        <taxon>Arachnida</taxon>
        <taxon>Acari</taxon>
        <taxon>Acariformes</taxon>
        <taxon>Trombidiformes</taxon>
        <taxon>Prostigmata</taxon>
        <taxon>Anystina</taxon>
        <taxon>Parasitengona</taxon>
        <taxon>Trombidioidea</taxon>
        <taxon>Trombidiidae</taxon>
        <taxon>Dinothrombium</taxon>
    </lineage>
</organism>
<evidence type="ECO:0000259" key="15">
    <source>
        <dbReference type="Pfam" id="PF25508"/>
    </source>
</evidence>
<evidence type="ECO:0000256" key="13">
    <source>
        <dbReference type="SAM" id="Phobius"/>
    </source>
</evidence>
<keyword evidence="10 13" id="KW-0472">Membrane</keyword>
<evidence type="ECO:0000256" key="3">
    <source>
        <dbReference type="ARBA" id="ARBA00022475"/>
    </source>
</evidence>
<proteinExistence type="predicted"/>
<keyword evidence="8 13" id="KW-1133">Transmembrane helix</keyword>
<protein>
    <submittedName>
        <fullName evidence="16">Protein ced-11-like protein</fullName>
    </submittedName>
</protein>
<feature type="compositionally biased region" description="Basic and acidic residues" evidence="12">
    <location>
        <begin position="9"/>
        <end position="19"/>
    </location>
</feature>
<evidence type="ECO:0000256" key="7">
    <source>
        <dbReference type="ARBA" id="ARBA00022837"/>
    </source>
</evidence>
<evidence type="ECO:0000256" key="1">
    <source>
        <dbReference type="ARBA" id="ARBA00004651"/>
    </source>
</evidence>
<sequence length="1559" mass="181707">MFSSEDYVNEEKTSDAESEKESEDEQQLNIEGVGPIEIEEPYNIMWNANDWPVYIRCPFYSENNNLALIIQEGWLLRRPQIIVSFISHFNILHWDNELQLSHFKLGLIKAASAARMWIITNGIDVGISKIIAEAIENEKKWIKAMAKKSPLLQAKCIGVVREDHITSDPLMQRNLKDIEKLNETNPLHQGRDKYKEGKFYIDPHHTHFIFVISEDESDLEQLLALDLFSELSHEAAWVKPTAIKTVEQRKLIRALESSKTPLIAIVIEGDYNSAIVVLQYLQKPLPVVVLQGSGGFADLLAYVYQEVRERQTQEGRWDKNFVEDILKPTLAVKICNVFPEFNDKLLETRNFRDKIVECIKEGTQDGIEYLTILDTSSPNISLTKLDSYLLQAYFKTRQAIEPTLMSKSPQEQFTSDLHLTVVWNDHSMAQNLLKRKASERLIIEKEVFLHALIESDREQFIDMFLDAGFHVRQLYNYSTLRWLILQALKTEFFQVVCCEGILGISVIAGFPFNDILNYLNRLISRTTNLGNFLQNDDLTYRYKAKPNCIEQKALAFFTMWAVFVNNLNLVNKLWPHHNQPINLCLMVSTMLIKMSKFVNDISLQVQMMETSEKYGALAVKLLDTIYEVAPERAGEMITIQSPHWSYQSAIDVAACCVLYNFLAHPSCQKWLSNLYLNNMHVKRSPYGEVITFPDGIKILLCALFVLPTYLWLDFPHHVKEEEKRREAERKKAKESYAEKFRNAFSLIKRASKLSLVSVSIEREVKKATDLDHKQYGEEVPQDERQQKNLVVDISLPQKLFIVWSAAVTKYWLNHLSYILFLSLFTWSVTVPACGNRILDYCVFIWLTANLAEDVRRTYVGLKKYISILTSFKYLEIFSLIIFLTIFYLGRLIAFEPVARYQYFVRMLMCCALFYYYLKYLALFLPISSIFGPLYFRLKLMSINDFAQFMFISLPFMVAAAFIITVSHFPDADFFDPFMLHISFHRTFFAIFRTYDDYLLPNPVCSEEHSYPHRNRTFCRTGKYSDPIKCNLYGFWPYFFNLMYYILIRMILGTLLAALFNTSLALLDEQTIWKFQRFHSIIAFNLNTSLPPPLNILNYIYSLFKYVSSICCNCRQKMKPTASNAVLSECNCCPDSTSIHFMRIICLKVIEKENEEKNINETLSKLRAHSNFTMDYIENTKSQISNLRSTMNGLQRMVYNMQVDVEASKHKIEKEIESFQILSRTSPYPGTKLERFPVSDQFVDWEISWVYYDPCVYTKPKNTFADKDNVDDDYVTEISDKHLSPRLKPQFVFNATCTVENKRIFDRRSWITDANNKQIEYKLDGVLPLNPYGRTGLAGKGSLAYWGPNHFIYVVVTKYSSNQHYLDALLIPVQSENSAKYDLIGGLIHRDNVYDIIRQQLDPNEKYTWTNEKDLIRFFERQIDVDKVKHEKTIAEGLSTDNIPPPVMLSKNVPLIDFELDVEESFKPAKPSLAKINYQKGLQYHKVYKGYMDSPFNTDNAWKEVEFWHFHYTTEDYLKTKMENLVWITVKEDLFEKMLSNEYTVISNCLLNLQKISRNE</sequence>
<gene>
    <name evidence="16" type="ORF">B4U79_05749</name>
</gene>
<keyword evidence="4" id="KW-0109">Calcium transport</keyword>
<dbReference type="PANTHER" id="PTHR13800:SF1">
    <property type="entry name" value="TRANSIENT RECEPTOR POTENTIAL CATION CHANNEL TRPM"/>
    <property type="match status" value="1"/>
</dbReference>
<evidence type="ECO:0000256" key="2">
    <source>
        <dbReference type="ARBA" id="ARBA00022448"/>
    </source>
</evidence>
<feature type="region of interest" description="Disordered" evidence="12">
    <location>
        <begin position="1"/>
        <end position="29"/>
    </location>
</feature>
<feature type="transmembrane region" description="Helical" evidence="13">
    <location>
        <begin position="873"/>
        <end position="893"/>
    </location>
</feature>
<dbReference type="InterPro" id="IPR041491">
    <property type="entry name" value="TRPM_SLOG"/>
</dbReference>
<dbReference type="Gene3D" id="3.90.79.10">
    <property type="entry name" value="Nucleoside Triphosphate Pyrophosphohydrolase"/>
    <property type="match status" value="1"/>
</dbReference>
<keyword evidence="2" id="KW-0813">Transport</keyword>
<dbReference type="Pfam" id="PF25969">
    <property type="entry name" value="NUDT9_N"/>
    <property type="match status" value="1"/>
</dbReference>
<dbReference type="GO" id="GO:0005886">
    <property type="term" value="C:plasma membrane"/>
    <property type="evidence" value="ECO:0007669"/>
    <property type="project" value="UniProtKB-SubCell"/>
</dbReference>
<evidence type="ECO:0000256" key="6">
    <source>
        <dbReference type="ARBA" id="ARBA00022692"/>
    </source>
</evidence>
<feature type="domain" description="TRPM-like" evidence="15">
    <location>
        <begin position="546"/>
        <end position="664"/>
    </location>
</feature>
<dbReference type="Pfam" id="PF25508">
    <property type="entry name" value="TRPM2"/>
    <property type="match status" value="1"/>
</dbReference>
<evidence type="ECO:0000256" key="8">
    <source>
        <dbReference type="ARBA" id="ARBA00022989"/>
    </source>
</evidence>
<dbReference type="Proteomes" id="UP000285301">
    <property type="component" value="Unassembled WGS sequence"/>
</dbReference>